<gene>
    <name evidence="2" type="ORF">CTEN210_06096</name>
</gene>
<keyword evidence="3" id="KW-1185">Reference proteome</keyword>
<accession>A0AAD3CRP7</accession>
<evidence type="ECO:0000313" key="3">
    <source>
        <dbReference type="Proteomes" id="UP001054902"/>
    </source>
</evidence>
<reference evidence="2 3" key="1">
    <citation type="journal article" date="2021" name="Sci. Rep.">
        <title>The genome of the diatom Chaetoceros tenuissimus carries an ancient integrated fragment of an extant virus.</title>
        <authorList>
            <person name="Hongo Y."/>
            <person name="Kimura K."/>
            <person name="Takaki Y."/>
            <person name="Yoshida Y."/>
            <person name="Baba S."/>
            <person name="Kobayashi G."/>
            <person name="Nagasaki K."/>
            <person name="Hano T."/>
            <person name="Tomaru Y."/>
        </authorList>
    </citation>
    <scope>NUCLEOTIDE SEQUENCE [LARGE SCALE GENOMIC DNA]</scope>
    <source>
        <strain evidence="2 3">NIES-3715</strain>
    </source>
</reference>
<dbReference type="EMBL" id="BLLK01000038">
    <property type="protein sequence ID" value="GFH49620.1"/>
    <property type="molecule type" value="Genomic_DNA"/>
</dbReference>
<dbReference type="AlphaFoldDB" id="A0AAD3CRP7"/>
<evidence type="ECO:0000256" key="1">
    <source>
        <dbReference type="SAM" id="MobiDB-lite"/>
    </source>
</evidence>
<protein>
    <submittedName>
        <fullName evidence="2">Uncharacterized protein</fullName>
    </submittedName>
</protein>
<sequence length="175" mass="18384">MSRGIGRCISRIWCGGTYGDQSPNHGLTANQACCACGGGSGTESPTKSPTKSPSKSPTQTPTGYDDSADDVPCPCYDGAVIDAAVATIVSGDPNIDYDSSSSCTGMAEMDGIHYSDNSGGYPIMMGYGFYNFGTWECNDGDQFFAPLTEAQGQSCKEIILQKCNQHKQKLSKAGL</sequence>
<proteinExistence type="predicted"/>
<name>A0AAD3CRP7_9STRA</name>
<organism evidence="2 3">
    <name type="scientific">Chaetoceros tenuissimus</name>
    <dbReference type="NCBI Taxonomy" id="426638"/>
    <lineage>
        <taxon>Eukaryota</taxon>
        <taxon>Sar</taxon>
        <taxon>Stramenopiles</taxon>
        <taxon>Ochrophyta</taxon>
        <taxon>Bacillariophyta</taxon>
        <taxon>Coscinodiscophyceae</taxon>
        <taxon>Chaetocerotophycidae</taxon>
        <taxon>Chaetocerotales</taxon>
        <taxon>Chaetocerotaceae</taxon>
        <taxon>Chaetoceros</taxon>
    </lineage>
</organism>
<evidence type="ECO:0000313" key="2">
    <source>
        <dbReference type="EMBL" id="GFH49620.1"/>
    </source>
</evidence>
<feature type="region of interest" description="Disordered" evidence="1">
    <location>
        <begin position="42"/>
        <end position="66"/>
    </location>
</feature>
<comment type="caution">
    <text evidence="2">The sequence shown here is derived from an EMBL/GenBank/DDBJ whole genome shotgun (WGS) entry which is preliminary data.</text>
</comment>
<dbReference type="Proteomes" id="UP001054902">
    <property type="component" value="Unassembled WGS sequence"/>
</dbReference>
<feature type="compositionally biased region" description="Low complexity" evidence="1">
    <location>
        <begin position="42"/>
        <end position="63"/>
    </location>
</feature>